<evidence type="ECO:0000313" key="3">
    <source>
        <dbReference type="Proteomes" id="UP000198767"/>
    </source>
</evidence>
<dbReference type="STRING" id="1156985.SAMN04488118_107200"/>
<evidence type="ECO:0008006" key="4">
    <source>
        <dbReference type="Google" id="ProtNLM"/>
    </source>
</evidence>
<dbReference type="RefSeq" id="WP_090219520.1">
    <property type="nucleotide sequence ID" value="NZ_FMWG01000007.1"/>
</dbReference>
<gene>
    <name evidence="2" type="ORF">SAMN04488118_107200</name>
</gene>
<name>A0A1G5R2D4_9RHOB</name>
<keyword evidence="3" id="KW-1185">Reference proteome</keyword>
<protein>
    <recommendedName>
        <fullName evidence="4">SnoaL-like domain-containing protein</fullName>
    </recommendedName>
</protein>
<dbReference type="Proteomes" id="UP000198767">
    <property type="component" value="Unassembled WGS sequence"/>
</dbReference>
<feature type="chain" id="PRO_5011602628" description="SnoaL-like domain-containing protein" evidence="1">
    <location>
        <begin position="25"/>
        <end position="313"/>
    </location>
</feature>
<organism evidence="2 3">
    <name type="scientific">Epibacterium ulvae</name>
    <dbReference type="NCBI Taxonomy" id="1156985"/>
    <lineage>
        <taxon>Bacteria</taxon>
        <taxon>Pseudomonadati</taxon>
        <taxon>Pseudomonadota</taxon>
        <taxon>Alphaproteobacteria</taxon>
        <taxon>Rhodobacterales</taxon>
        <taxon>Roseobacteraceae</taxon>
        <taxon>Epibacterium</taxon>
    </lineage>
</organism>
<sequence length="313" mass="34958">MTRLTKLVATVGIAASIFIIPVYAETNDAGPQAQNDSLIENTLKAFAYDWYARFDNGATIERLSPNLPDTFEFTYPQATVTSLKAFAPLHKAVQDGSIASAHDIEEIFVHPTADETLYEIVTPHTFWIARKDGTFGDIDIVSRMRVRLNQVTDRDPGGHLPKIENYTVLFESVSDKNVSQKIENNRIGTISDNDVKSFVHQWFTAADARDADAMIARTSNGPLNVNLLEVEISSADELRTYLESNSAAQIWATHKPHNISVTHTEDGFAVRFIVHFEGSIKGVGEMKLTNVTNWLLIEEDGELRLRDYALTML</sequence>
<evidence type="ECO:0000313" key="2">
    <source>
        <dbReference type="EMBL" id="SCZ68222.1"/>
    </source>
</evidence>
<proteinExistence type="predicted"/>
<feature type="signal peptide" evidence="1">
    <location>
        <begin position="1"/>
        <end position="24"/>
    </location>
</feature>
<dbReference type="EMBL" id="FMWG01000007">
    <property type="protein sequence ID" value="SCZ68222.1"/>
    <property type="molecule type" value="Genomic_DNA"/>
</dbReference>
<keyword evidence="1" id="KW-0732">Signal</keyword>
<dbReference type="AlphaFoldDB" id="A0A1G5R2D4"/>
<evidence type="ECO:0000256" key="1">
    <source>
        <dbReference type="SAM" id="SignalP"/>
    </source>
</evidence>
<dbReference type="SUPFAM" id="SSF54427">
    <property type="entry name" value="NTF2-like"/>
    <property type="match status" value="1"/>
</dbReference>
<accession>A0A1G5R2D4</accession>
<dbReference type="InterPro" id="IPR032710">
    <property type="entry name" value="NTF2-like_dom_sf"/>
</dbReference>
<reference evidence="2 3" key="1">
    <citation type="submission" date="2016-10" db="EMBL/GenBank/DDBJ databases">
        <authorList>
            <person name="de Groot N.N."/>
        </authorList>
    </citation>
    <scope>NUCLEOTIDE SEQUENCE [LARGE SCALE GENOMIC DNA]</scope>
    <source>
        <strain evidence="2 3">U95</strain>
    </source>
</reference>